<feature type="repeat" description="RCC1" evidence="9">
    <location>
        <begin position="351"/>
        <end position="400"/>
    </location>
</feature>
<evidence type="ECO:0000256" key="1">
    <source>
        <dbReference type="ARBA" id="ARBA00022598"/>
    </source>
</evidence>
<feature type="region of interest" description="Disordered" evidence="10">
    <location>
        <begin position="406"/>
        <end position="428"/>
    </location>
</feature>
<dbReference type="SUPFAM" id="SSF50985">
    <property type="entry name" value="RCC1/BLIP-II"/>
    <property type="match status" value="1"/>
</dbReference>
<evidence type="ECO:0000256" key="9">
    <source>
        <dbReference type="PROSITE-ProRule" id="PRU00235"/>
    </source>
</evidence>
<feature type="repeat" description="RCC1" evidence="9">
    <location>
        <begin position="189"/>
        <end position="241"/>
    </location>
</feature>
<dbReference type="PANTHER" id="PTHR45997:SF1">
    <property type="entry name" value="DNA LIGASE 4"/>
    <property type="match status" value="1"/>
</dbReference>
<dbReference type="PROSITE" id="PS50172">
    <property type="entry name" value="BRCT"/>
    <property type="match status" value="2"/>
</dbReference>
<evidence type="ECO:0000256" key="4">
    <source>
        <dbReference type="ARBA" id="ARBA00022763"/>
    </source>
</evidence>
<dbReference type="CDD" id="cd00027">
    <property type="entry name" value="BRCT"/>
    <property type="match status" value="1"/>
</dbReference>
<dbReference type="Pfam" id="PF04679">
    <property type="entry name" value="DNA_ligase_A_C"/>
    <property type="match status" value="1"/>
</dbReference>
<evidence type="ECO:0000256" key="8">
    <source>
        <dbReference type="ARBA" id="ARBA00023204"/>
    </source>
</evidence>
<dbReference type="PROSITE" id="PS50160">
    <property type="entry name" value="DNA_LIGASE_A3"/>
    <property type="match status" value="1"/>
</dbReference>
<dbReference type="Gene3D" id="2.130.10.30">
    <property type="entry name" value="Regulator of chromosome condensation 1/beta-lactamase-inhibitor protein II"/>
    <property type="match status" value="2"/>
</dbReference>
<dbReference type="InterPro" id="IPR029710">
    <property type="entry name" value="LIG4"/>
</dbReference>
<dbReference type="GO" id="GO:0006310">
    <property type="term" value="P:DNA recombination"/>
    <property type="evidence" value="ECO:0007669"/>
    <property type="project" value="UniProtKB-KW"/>
</dbReference>
<keyword evidence="7" id="KW-0233">DNA recombination</keyword>
<evidence type="ECO:0000313" key="13">
    <source>
        <dbReference type="EMBL" id="VDM08848.1"/>
    </source>
</evidence>
<evidence type="ECO:0000259" key="12">
    <source>
        <dbReference type="PROSITE" id="PS50172"/>
    </source>
</evidence>
<dbReference type="Gene3D" id="3.40.50.10190">
    <property type="entry name" value="BRCT domain"/>
    <property type="match status" value="2"/>
</dbReference>
<dbReference type="Gene3D" id="3.30.470.30">
    <property type="entry name" value="DNA ligase/mRNA capping enzyme"/>
    <property type="match status" value="1"/>
</dbReference>
<dbReference type="GO" id="GO:0003910">
    <property type="term" value="F:DNA ligase (ATP) activity"/>
    <property type="evidence" value="ECO:0007669"/>
    <property type="project" value="InterPro"/>
</dbReference>
<evidence type="ECO:0000256" key="7">
    <source>
        <dbReference type="ARBA" id="ARBA00023172"/>
    </source>
</evidence>
<evidence type="ECO:0000256" key="3">
    <source>
        <dbReference type="ARBA" id="ARBA00022741"/>
    </source>
</evidence>
<evidence type="ECO:0000259" key="11">
    <source>
        <dbReference type="PROSITE" id="PS50160"/>
    </source>
</evidence>
<dbReference type="InterPro" id="IPR012309">
    <property type="entry name" value="DNA_ligase_ATP-dep_C"/>
</dbReference>
<keyword evidence="4" id="KW-0227">DNA damage</keyword>
<reference evidence="13 14" key="1">
    <citation type="submission" date="2018-11" db="EMBL/GenBank/DDBJ databases">
        <authorList>
            <consortium name="Pathogen Informatics"/>
        </authorList>
    </citation>
    <scope>NUCLEOTIDE SEQUENCE [LARGE SCALE GENOMIC DNA]</scope>
</reference>
<dbReference type="GO" id="GO:0006297">
    <property type="term" value="P:nucleotide-excision repair, DNA gap filling"/>
    <property type="evidence" value="ECO:0007669"/>
    <property type="project" value="TreeGrafter"/>
</dbReference>
<dbReference type="GO" id="GO:0005958">
    <property type="term" value="C:DNA-dependent protein kinase-DNA ligase 4 complex"/>
    <property type="evidence" value="ECO:0007669"/>
    <property type="project" value="TreeGrafter"/>
</dbReference>
<dbReference type="InParanoid" id="A0A3P7FDD9"/>
<feature type="domain" description="BRCT" evidence="12">
    <location>
        <begin position="1013"/>
        <end position="1103"/>
    </location>
</feature>
<feature type="domain" description="BRCT" evidence="12">
    <location>
        <begin position="1168"/>
        <end position="1245"/>
    </location>
</feature>
<evidence type="ECO:0000256" key="5">
    <source>
        <dbReference type="ARBA" id="ARBA00022840"/>
    </source>
</evidence>
<name>A0A3P7FDD9_WUCBA</name>
<dbReference type="Proteomes" id="UP000270924">
    <property type="component" value="Unassembled WGS sequence"/>
</dbReference>
<dbReference type="EMBL" id="UYWW01000580">
    <property type="protein sequence ID" value="VDM08848.1"/>
    <property type="molecule type" value="Genomic_DNA"/>
</dbReference>
<dbReference type="GO" id="GO:0032807">
    <property type="term" value="C:DNA ligase IV complex"/>
    <property type="evidence" value="ECO:0007669"/>
    <property type="project" value="TreeGrafter"/>
</dbReference>
<dbReference type="InterPro" id="IPR001357">
    <property type="entry name" value="BRCT_dom"/>
</dbReference>
<dbReference type="InterPro" id="IPR012310">
    <property type="entry name" value="DNA_ligase_ATP-dep_cent"/>
</dbReference>
<evidence type="ECO:0000256" key="2">
    <source>
        <dbReference type="ARBA" id="ARBA00022723"/>
    </source>
</evidence>
<dbReference type="SUPFAM" id="SSF56091">
    <property type="entry name" value="DNA ligase/mRNA capping enzyme, catalytic domain"/>
    <property type="match status" value="1"/>
</dbReference>
<dbReference type="GO" id="GO:0003677">
    <property type="term" value="F:DNA binding"/>
    <property type="evidence" value="ECO:0007669"/>
    <property type="project" value="InterPro"/>
</dbReference>
<gene>
    <name evidence="13" type="ORF">WBA_LOCUS2234</name>
</gene>
<sequence>MKSATIQEAITVARLKAKKSNLVYGCGFGKTGSLFTKVLRETGLNGFKKPRQILYFNSRNIRHVAAGLGFSVLASEQKLYGGGVDIFSNDLNNRNYWNEGICLNSNAKKEQFGTIISVAAGRRHFLVASKKAVYAFGDNAHGQCGQDPENVPFVRLENKPFQKIMIPSDSKIAQIHCTLDTSFIILDSGEIFSFGLGTDGQLGRGVCNYDWRCLPIEGDLKGMKVAALKGSTDTLMAVTESGELFMWGQNEYEQMYPFVKDIQSGFPCEIRLSMEKIIAADSTATSCIALSSNNQVYVWGFGILGMGPNVTSLRRPALLENNLFSGGPNDSGKVKKVFAGNSSMFAISKMDNLFSWGLNRFSHLGLSHDKDQYFPFQVDVLKKPLDVSIAPDHVLFLMSGETDEEALEDTDSSPRKEDEEVENAAASSLEEEISRNFKYATLCKYLDYMQQIHFKNKLGKERVLKALVTKWAANASKFTNDIVSFYPVLRIMANSLDRRKFHMKSSADQSIMKLAEEVSMRNSTTAKRELSLFDVNDSLCKITEREISNAELEKLLKACATVREVYWLLQVLVRRIEVSYIFWIHPNGATLYQSGVSLRKICDLVVEGKMTDNSNMLFRRFEPMLLARIRHGTGDVYDKLVHFCGQEFYVELKYDGEHFLLHRGTNCEMRYYSRVQNDFTNTISPVLDHRINPYFSPSLESCILDTELLLWDIIDKKFIGHNTQASDGRIYDVKALRSDGAVEPSVAVFDILFLNGKSLMDVPLSERIALLQSGNVLQKQDEAKIFVSKFTVVKTREEFSSLYQEAVMNGQEGIVVKKMNSIYKTGVRHMTNGWFKIKPFHLGDETLDLAIVGVDLGRNNKISSYCLATLRGDKLFMVGKVGTGLDDTTRSFLKSRLTRGHGFFKSEKVPNWIHNDYTTNDLPSHFVNLDNIQVVEIRAKGLRNGRLYAPTLKSYRDDKYVKDIDQYQAFLDFDKNLRLDSIKNAQNIINPKRRTTNVHVLEQYQTKKARIEEINQDLKEKQICILRGTSDVTTQDLQAIVDSFGGIHVANPGPKTLFVVTGEPKHVKSKSIIRSNKYNVVSADWLIACKNMGKVIPITKEETVHVVDDSLYSLFGDDKASENSIMPSNSTAYTVASVSFLLDKIKVPKRKKQLAAEEALRKQLFMDDKFDRFSGQTFYLHENLTRIQKMYVQILLRMHGADLSTNQNSAVTHIVVPDRKIMYDNLLEKVAIVDICWLENTLDML</sequence>
<dbReference type="Pfam" id="PF00415">
    <property type="entry name" value="RCC1"/>
    <property type="match status" value="2"/>
</dbReference>
<dbReference type="InterPro" id="IPR012340">
    <property type="entry name" value="NA-bd_OB-fold"/>
</dbReference>
<dbReference type="SUPFAM" id="SSF50249">
    <property type="entry name" value="Nucleic acid-binding proteins"/>
    <property type="match status" value="1"/>
</dbReference>
<protein>
    <submittedName>
        <fullName evidence="13">Uncharacterized protein</fullName>
    </submittedName>
</protein>
<dbReference type="PROSITE" id="PS50012">
    <property type="entry name" value="RCC1_3"/>
    <property type="match status" value="2"/>
</dbReference>
<keyword evidence="3" id="KW-0547">Nucleotide-binding</keyword>
<dbReference type="OMA" id="EGIMIKH"/>
<dbReference type="CDD" id="cd07903">
    <property type="entry name" value="Adenylation_DNA_ligase_IV"/>
    <property type="match status" value="1"/>
</dbReference>
<evidence type="ECO:0000313" key="14">
    <source>
        <dbReference type="Proteomes" id="UP000270924"/>
    </source>
</evidence>
<keyword evidence="8" id="KW-0234">DNA repair</keyword>
<keyword evidence="5" id="KW-0067">ATP-binding</keyword>
<keyword evidence="14" id="KW-1185">Reference proteome</keyword>
<dbReference type="OrthoDB" id="206088at2759"/>
<dbReference type="GO" id="GO:0005524">
    <property type="term" value="F:ATP binding"/>
    <property type="evidence" value="ECO:0007669"/>
    <property type="project" value="UniProtKB-KW"/>
</dbReference>
<evidence type="ECO:0000256" key="10">
    <source>
        <dbReference type="SAM" id="MobiDB-lite"/>
    </source>
</evidence>
<dbReference type="InterPro" id="IPR009091">
    <property type="entry name" value="RCC1/BLIP-II"/>
</dbReference>
<dbReference type="Pfam" id="PF00533">
    <property type="entry name" value="BRCT"/>
    <property type="match status" value="1"/>
</dbReference>
<evidence type="ECO:0000256" key="6">
    <source>
        <dbReference type="ARBA" id="ARBA00022842"/>
    </source>
</evidence>
<dbReference type="Gene3D" id="2.40.50.140">
    <property type="entry name" value="Nucleic acid-binding proteins"/>
    <property type="match status" value="1"/>
</dbReference>
<dbReference type="InterPro" id="IPR036599">
    <property type="entry name" value="DNA_ligase_N_sf"/>
</dbReference>
<keyword evidence="2" id="KW-0479">Metal-binding</keyword>
<keyword evidence="6" id="KW-0460">Magnesium</keyword>
<accession>A0A3P7FDD9</accession>
<dbReference type="InterPro" id="IPR044125">
    <property type="entry name" value="Adenylation_DNA_ligase_IV"/>
</dbReference>
<proteinExistence type="predicted"/>
<keyword evidence="1" id="KW-0436">Ligase</keyword>
<dbReference type="GO" id="GO:0006303">
    <property type="term" value="P:double-strand break repair via nonhomologous end joining"/>
    <property type="evidence" value="ECO:0007669"/>
    <property type="project" value="TreeGrafter"/>
</dbReference>
<dbReference type="Gene3D" id="1.10.3260.10">
    <property type="entry name" value="DNA ligase, ATP-dependent, N-terminal domain"/>
    <property type="match status" value="2"/>
</dbReference>
<dbReference type="SUPFAM" id="SSF52113">
    <property type="entry name" value="BRCT domain"/>
    <property type="match status" value="2"/>
</dbReference>
<dbReference type="InterPro" id="IPR036420">
    <property type="entry name" value="BRCT_dom_sf"/>
</dbReference>
<organism evidence="13 14">
    <name type="scientific">Wuchereria bancrofti</name>
    <dbReference type="NCBI Taxonomy" id="6293"/>
    <lineage>
        <taxon>Eukaryota</taxon>
        <taxon>Metazoa</taxon>
        <taxon>Ecdysozoa</taxon>
        <taxon>Nematoda</taxon>
        <taxon>Chromadorea</taxon>
        <taxon>Rhabditida</taxon>
        <taxon>Spirurina</taxon>
        <taxon>Spiruromorpha</taxon>
        <taxon>Filarioidea</taxon>
        <taxon>Onchocercidae</taxon>
        <taxon>Wuchereria</taxon>
    </lineage>
</organism>
<dbReference type="AlphaFoldDB" id="A0A3P7FDD9"/>
<dbReference type="InterPro" id="IPR000408">
    <property type="entry name" value="Reg_chr_condens"/>
</dbReference>
<feature type="domain" description="ATP-dependent DNA ligase family profile" evidence="11">
    <location>
        <begin position="737"/>
        <end position="861"/>
    </location>
</feature>
<dbReference type="GO" id="GO:0046872">
    <property type="term" value="F:metal ion binding"/>
    <property type="evidence" value="ECO:0007669"/>
    <property type="project" value="UniProtKB-KW"/>
</dbReference>
<dbReference type="PANTHER" id="PTHR45997">
    <property type="entry name" value="DNA LIGASE 4"/>
    <property type="match status" value="1"/>
</dbReference>
<dbReference type="Pfam" id="PF01068">
    <property type="entry name" value="DNA_ligase_A_M"/>
    <property type="match status" value="1"/>
</dbReference>